<reference evidence="7 8" key="1">
    <citation type="journal article" date="2017" name="Genome Announc.">
        <title>Complete Genome Sequences of Two Acetylene-Fermenting Pelobacter acetylenicus Strains.</title>
        <authorList>
            <person name="Sutton J.M."/>
            <person name="Baesman S.M."/>
            <person name="Fierst J.L."/>
            <person name="Poret-Peterson A.T."/>
            <person name="Oremland R.S."/>
            <person name="Dunlap D.S."/>
            <person name="Akob D.M."/>
        </authorList>
    </citation>
    <scope>NUCLEOTIDE SEQUENCE [LARGE SCALE GENOMIC DNA]</scope>
    <source>
        <strain evidence="7 8">SFB93</strain>
    </source>
</reference>
<dbReference type="KEGG" id="pef:A7E78_09325"/>
<evidence type="ECO:0000256" key="1">
    <source>
        <dbReference type="ARBA" id="ARBA00004141"/>
    </source>
</evidence>
<protein>
    <recommendedName>
        <fullName evidence="5">NADH-quinone oxidoreductase subunit H</fullName>
        <ecNumber evidence="5">7.1.1.-</ecNumber>
    </recommendedName>
    <alternativeName>
        <fullName evidence="5">NADH dehydrogenase I subunit H</fullName>
    </alternativeName>
    <alternativeName>
        <fullName evidence="5">NDH-1 subunit H</fullName>
    </alternativeName>
</protein>
<feature type="transmembrane region" description="Helical" evidence="5">
    <location>
        <begin position="248"/>
        <end position="268"/>
    </location>
</feature>
<feature type="transmembrane region" description="Helical" evidence="5">
    <location>
        <begin position="162"/>
        <end position="180"/>
    </location>
</feature>
<evidence type="ECO:0000313" key="7">
    <source>
        <dbReference type="EMBL" id="APG28017.1"/>
    </source>
</evidence>
<keyword evidence="2 5" id="KW-0812">Transmembrane</keyword>
<keyword evidence="3 5" id="KW-1133">Transmembrane helix</keyword>
<dbReference type="AlphaFoldDB" id="A0A1L3GQ11"/>
<evidence type="ECO:0000256" key="4">
    <source>
        <dbReference type="ARBA" id="ARBA00023136"/>
    </source>
</evidence>
<evidence type="ECO:0000313" key="8">
    <source>
        <dbReference type="Proteomes" id="UP000182517"/>
    </source>
</evidence>
<proteinExistence type="inferred from homology"/>
<dbReference type="PROSITE" id="PS00668">
    <property type="entry name" value="COMPLEX1_ND1_2"/>
    <property type="match status" value="1"/>
</dbReference>
<dbReference type="GO" id="GO:0003954">
    <property type="term" value="F:NADH dehydrogenase activity"/>
    <property type="evidence" value="ECO:0007669"/>
    <property type="project" value="TreeGrafter"/>
</dbReference>
<keyword evidence="5" id="KW-1278">Translocase</keyword>
<feature type="transmembrane region" description="Helical" evidence="5">
    <location>
        <begin position="78"/>
        <end position="101"/>
    </location>
</feature>
<dbReference type="GO" id="GO:0048038">
    <property type="term" value="F:quinone binding"/>
    <property type="evidence" value="ECO:0007669"/>
    <property type="project" value="UniProtKB-KW"/>
</dbReference>
<keyword evidence="5" id="KW-0874">Quinone</keyword>
<keyword evidence="5 6" id="KW-0520">NAD</keyword>
<dbReference type="PANTHER" id="PTHR11432">
    <property type="entry name" value="NADH DEHYDROGENASE SUBUNIT 1"/>
    <property type="match status" value="1"/>
</dbReference>
<evidence type="ECO:0000256" key="5">
    <source>
        <dbReference type="HAMAP-Rule" id="MF_01350"/>
    </source>
</evidence>
<feature type="transmembrane region" description="Helical" evidence="5">
    <location>
        <begin position="6"/>
        <end position="31"/>
    </location>
</feature>
<name>A0A1L3GQ11_9BACT</name>
<dbReference type="PANTHER" id="PTHR11432:SF3">
    <property type="entry name" value="NADH-UBIQUINONE OXIDOREDUCTASE CHAIN 1"/>
    <property type="match status" value="1"/>
</dbReference>
<dbReference type="NCBIfam" id="NF004741">
    <property type="entry name" value="PRK06076.1-2"/>
    <property type="match status" value="1"/>
</dbReference>
<gene>
    <name evidence="5" type="primary">nuoH</name>
    <name evidence="7" type="ORF">A7E78_09325</name>
</gene>
<accession>A0A1L3GQ11</accession>
<feature type="transmembrane region" description="Helical" evidence="5">
    <location>
        <begin position="274"/>
        <end position="291"/>
    </location>
</feature>
<keyword evidence="4 5" id="KW-0472">Membrane</keyword>
<keyword evidence="8" id="KW-1185">Reference proteome</keyword>
<dbReference type="HAMAP" id="MF_01350">
    <property type="entry name" value="NDH1_NuoH"/>
    <property type="match status" value="1"/>
</dbReference>
<dbReference type="Proteomes" id="UP000182517">
    <property type="component" value="Chromosome"/>
</dbReference>
<sequence>MTDLLLTGLLILIKLGMVLAVLLTMAAYLVLAERKILARMQRRYGPNRVGFGGMMQPLADLIKLLTKEDFLPAQADKWLFLLAPGLAAVTALLAFAVVPFGPPLELFGRQIPMVVCDLNVGILYFFGLSSLAVYGVALGGWASGSKYSLLGALRAMGQMLSYELAMGLSIIPVILMARSFSLTEIVEAQASLPFALTNPLAFGIFFIAALAESKRTPFDLPEAENELVAGFHTEYSGMRFGLFFVGEYINMVVLGAIVTSLFLGGWHGPLLPPIVWFFGKVLAVAFTFIWIRGTMPRLRYDQLMAFGWKALVPLALVNLLATGGILLWLGGAS</sequence>
<dbReference type="GO" id="GO:0009060">
    <property type="term" value="P:aerobic respiration"/>
    <property type="evidence" value="ECO:0007669"/>
    <property type="project" value="TreeGrafter"/>
</dbReference>
<feature type="transmembrane region" description="Helical" evidence="5">
    <location>
        <begin position="311"/>
        <end position="330"/>
    </location>
</feature>
<evidence type="ECO:0000256" key="3">
    <source>
        <dbReference type="ARBA" id="ARBA00022989"/>
    </source>
</evidence>
<dbReference type="InterPro" id="IPR001694">
    <property type="entry name" value="NADH_UbQ_OxRdtase_su1/FPO"/>
</dbReference>
<comment type="subcellular location">
    <subcellularLocation>
        <location evidence="5 6">Cell membrane</location>
        <topology evidence="5 6">Multi-pass membrane protein</topology>
    </subcellularLocation>
    <subcellularLocation>
        <location evidence="1">Membrane</location>
        <topology evidence="1">Multi-pass membrane protein</topology>
    </subcellularLocation>
</comment>
<feature type="transmembrane region" description="Helical" evidence="5">
    <location>
        <begin position="121"/>
        <end position="141"/>
    </location>
</feature>
<dbReference type="OrthoDB" id="9803734at2"/>
<dbReference type="Pfam" id="PF00146">
    <property type="entry name" value="NADHdh"/>
    <property type="match status" value="1"/>
</dbReference>
<dbReference type="STRING" id="1842532.A7E78_09325"/>
<evidence type="ECO:0000256" key="2">
    <source>
        <dbReference type="ARBA" id="ARBA00022692"/>
    </source>
</evidence>
<organism evidence="7 8">
    <name type="scientific">Syntrophotalea acetylenivorans</name>
    <dbReference type="NCBI Taxonomy" id="1842532"/>
    <lineage>
        <taxon>Bacteria</taxon>
        <taxon>Pseudomonadati</taxon>
        <taxon>Thermodesulfobacteriota</taxon>
        <taxon>Desulfuromonadia</taxon>
        <taxon>Desulfuromonadales</taxon>
        <taxon>Syntrophotaleaceae</taxon>
        <taxon>Syntrophotalea</taxon>
    </lineage>
</organism>
<feature type="transmembrane region" description="Helical" evidence="5">
    <location>
        <begin position="192"/>
        <end position="211"/>
    </location>
</feature>
<evidence type="ECO:0000256" key="6">
    <source>
        <dbReference type="RuleBase" id="RU000471"/>
    </source>
</evidence>
<comment type="function">
    <text evidence="5">NDH-1 shuttles electrons from NADH, via FMN and iron-sulfur (Fe-S) centers, to quinones in the respiratory chain. The immediate electron acceptor for the enzyme in this species is believed to be ubiquinone. Couples the redox reaction to proton translocation (for every two electrons transferred, four hydrogen ions are translocated across the cytoplasmic membrane), and thus conserves the redox energy in a proton gradient. This subunit may bind ubiquinone.</text>
</comment>
<dbReference type="GO" id="GO:0005886">
    <property type="term" value="C:plasma membrane"/>
    <property type="evidence" value="ECO:0007669"/>
    <property type="project" value="UniProtKB-SubCell"/>
</dbReference>
<dbReference type="EC" id="7.1.1.-" evidence="5"/>
<dbReference type="EMBL" id="CP015519">
    <property type="protein sequence ID" value="APG28017.1"/>
    <property type="molecule type" value="Genomic_DNA"/>
</dbReference>
<keyword evidence="5" id="KW-0830">Ubiquinone</keyword>
<comment type="similarity">
    <text evidence="5 6">Belongs to the complex I subunit 1 family.</text>
</comment>
<comment type="catalytic activity">
    <reaction evidence="5">
        <text>a quinone + NADH + 5 H(+)(in) = a quinol + NAD(+) + 4 H(+)(out)</text>
        <dbReference type="Rhea" id="RHEA:57888"/>
        <dbReference type="ChEBI" id="CHEBI:15378"/>
        <dbReference type="ChEBI" id="CHEBI:24646"/>
        <dbReference type="ChEBI" id="CHEBI:57540"/>
        <dbReference type="ChEBI" id="CHEBI:57945"/>
        <dbReference type="ChEBI" id="CHEBI:132124"/>
    </reaction>
</comment>
<keyword evidence="5" id="KW-1003">Cell membrane</keyword>
<dbReference type="InterPro" id="IPR018086">
    <property type="entry name" value="NADH_UbQ_OxRdtase_su1_CS"/>
</dbReference>
<comment type="subunit">
    <text evidence="5">NDH-1 is composed of 14 different subunits. Subunits NuoA, H, J, K, L, M, N constitute the membrane sector of the complex.</text>
</comment>
<dbReference type="GO" id="GO:0016655">
    <property type="term" value="F:oxidoreductase activity, acting on NAD(P)H, quinone or similar compound as acceptor"/>
    <property type="evidence" value="ECO:0007669"/>
    <property type="project" value="UniProtKB-UniRule"/>
</dbReference>
<dbReference type="RefSeq" id="WP_072283978.1">
    <property type="nucleotide sequence ID" value="NZ_CP015519.1"/>
</dbReference>